<dbReference type="Proteomes" id="UP000648239">
    <property type="component" value="Unassembled WGS sequence"/>
</dbReference>
<evidence type="ECO:0000259" key="1">
    <source>
        <dbReference type="Pfam" id="PF03544"/>
    </source>
</evidence>
<dbReference type="Gene3D" id="3.30.2420.10">
    <property type="entry name" value="TonB"/>
    <property type="match status" value="1"/>
</dbReference>
<proteinExistence type="predicted"/>
<sequence length="99" mass="10400">PVDLPNGETVTLMHPGVDGVEAPYAVRSRIVAPRYPSRADRFPGGSSVTVAAMILADGSLGQLEVLGASHPDMGYEEAATDAVSRWTSKSCSIRQARSS</sequence>
<accession>A0A8J6Y451</accession>
<dbReference type="AlphaFoldDB" id="A0A8J6Y451"/>
<comment type="caution">
    <text evidence="2">The sequence shown here is derived from an EMBL/GenBank/DDBJ whole genome shotgun (WGS) entry which is preliminary data.</text>
</comment>
<evidence type="ECO:0000313" key="3">
    <source>
        <dbReference type="Proteomes" id="UP000648239"/>
    </source>
</evidence>
<feature type="domain" description="TonB C-terminal" evidence="1">
    <location>
        <begin position="32"/>
        <end position="89"/>
    </location>
</feature>
<feature type="non-terminal residue" evidence="2">
    <location>
        <position position="1"/>
    </location>
</feature>
<dbReference type="InterPro" id="IPR037682">
    <property type="entry name" value="TonB_C"/>
</dbReference>
<protein>
    <submittedName>
        <fullName evidence="2">Energy transducer TonB</fullName>
    </submittedName>
</protein>
<dbReference type="SUPFAM" id="SSF74653">
    <property type="entry name" value="TolA/TonB C-terminal domain"/>
    <property type="match status" value="1"/>
</dbReference>
<organism evidence="2 3">
    <name type="scientific">Candidatus Polarisedimenticola svalbardensis</name>
    <dbReference type="NCBI Taxonomy" id="2886004"/>
    <lineage>
        <taxon>Bacteria</taxon>
        <taxon>Pseudomonadati</taxon>
        <taxon>Acidobacteriota</taxon>
        <taxon>Candidatus Polarisedimenticolia</taxon>
        <taxon>Candidatus Polarisedimenticolales</taxon>
        <taxon>Candidatus Polarisedimenticolaceae</taxon>
        <taxon>Candidatus Polarisedimenticola</taxon>
    </lineage>
</organism>
<gene>
    <name evidence="2" type="ORF">IFK94_12915</name>
</gene>
<reference evidence="2 3" key="1">
    <citation type="submission" date="2020-08" db="EMBL/GenBank/DDBJ databases">
        <title>Acidobacteriota in marine sediments use diverse sulfur dissimilation pathways.</title>
        <authorList>
            <person name="Wasmund K."/>
        </authorList>
    </citation>
    <scope>NUCLEOTIDE SEQUENCE [LARGE SCALE GENOMIC DNA]</scope>
    <source>
        <strain evidence="2">MAG AM4</strain>
    </source>
</reference>
<dbReference type="EMBL" id="JACXWD010000054">
    <property type="protein sequence ID" value="MBD3869019.1"/>
    <property type="molecule type" value="Genomic_DNA"/>
</dbReference>
<dbReference type="Pfam" id="PF03544">
    <property type="entry name" value="TonB_C"/>
    <property type="match status" value="1"/>
</dbReference>
<evidence type="ECO:0000313" key="2">
    <source>
        <dbReference type="EMBL" id="MBD3869019.1"/>
    </source>
</evidence>
<dbReference type="GO" id="GO:0055085">
    <property type="term" value="P:transmembrane transport"/>
    <property type="evidence" value="ECO:0007669"/>
    <property type="project" value="InterPro"/>
</dbReference>
<name>A0A8J6Y451_9BACT</name>